<sequence>MSAIRLDLAEAETLTGVRLIRDGSATQALHDAIVAYQANRRQGTRATKTKGTVKKSGRKPWAQKGTGRARAGYVSSPIWRGGGVVFGPQPREFDQRLPKKVRRLALVKAFSERVKEGAVWMLEEEIRLEEPKTKKLVGFLSTLGVKLPALLIVKEPDRNLLLAARNHPELLVCTSRRANAEDLLTTETIVITRAALEEMGTRLGARAS</sequence>
<evidence type="ECO:0000313" key="8">
    <source>
        <dbReference type="Proteomes" id="UP000663859"/>
    </source>
</evidence>
<keyword evidence="8" id="KW-1185">Reference proteome</keyword>
<accession>A0A8J2BK10</accession>
<dbReference type="Gene3D" id="3.40.1370.10">
    <property type="match status" value="1"/>
</dbReference>
<dbReference type="InterPro" id="IPR002136">
    <property type="entry name" value="Ribosomal_uL4"/>
</dbReference>
<keyword evidence="5" id="KW-0699">rRNA-binding</keyword>
<comment type="function">
    <text evidence="5">One of the primary rRNA binding proteins, this protein initially binds near the 5'-end of the 23S rRNA. It is important during the early stages of 50S assembly. It makes multiple contacts with different domains of the 23S rRNA in the assembled 50S subunit and ribosome.</text>
</comment>
<proteinExistence type="inferred from homology"/>
<dbReference type="InterPro" id="IPR013005">
    <property type="entry name" value="Ribosomal_uL4-like"/>
</dbReference>
<dbReference type="GO" id="GO:0003735">
    <property type="term" value="F:structural constituent of ribosome"/>
    <property type="evidence" value="ECO:0007669"/>
    <property type="project" value="InterPro"/>
</dbReference>
<dbReference type="EMBL" id="CAJNOB010000023">
    <property type="protein sequence ID" value="CAF0698838.1"/>
    <property type="molecule type" value="Genomic_DNA"/>
</dbReference>
<dbReference type="Proteomes" id="UP000663859">
    <property type="component" value="Unassembled WGS sequence"/>
</dbReference>
<evidence type="ECO:0000256" key="1">
    <source>
        <dbReference type="ARBA" id="ARBA00010528"/>
    </source>
</evidence>
<comment type="subunit">
    <text evidence="5">Part of the 50S ribosomal subunit.</text>
</comment>
<dbReference type="HAMAP" id="MF_01328_B">
    <property type="entry name" value="Ribosomal_uL4_B"/>
    <property type="match status" value="1"/>
</dbReference>
<keyword evidence="3 5" id="KW-0687">Ribonucleoprotein</keyword>
<name>A0A8J2BK10_9BACT</name>
<dbReference type="GO" id="GO:0006412">
    <property type="term" value="P:translation"/>
    <property type="evidence" value="ECO:0007669"/>
    <property type="project" value="UniProtKB-UniRule"/>
</dbReference>
<dbReference type="GO" id="GO:0005840">
    <property type="term" value="C:ribosome"/>
    <property type="evidence" value="ECO:0007669"/>
    <property type="project" value="UniProtKB-KW"/>
</dbReference>
<comment type="function">
    <text evidence="5">Forms part of the polypeptide exit tunnel.</text>
</comment>
<dbReference type="PANTHER" id="PTHR10746:SF6">
    <property type="entry name" value="LARGE RIBOSOMAL SUBUNIT PROTEIN UL4M"/>
    <property type="match status" value="1"/>
</dbReference>
<dbReference type="InterPro" id="IPR023574">
    <property type="entry name" value="Ribosomal_uL4_dom_sf"/>
</dbReference>
<dbReference type="GO" id="GO:0019843">
    <property type="term" value="F:rRNA binding"/>
    <property type="evidence" value="ECO:0007669"/>
    <property type="project" value="UniProtKB-UniRule"/>
</dbReference>
<comment type="similarity">
    <text evidence="1 5">Belongs to the universal ribosomal protein uL4 family.</text>
</comment>
<evidence type="ECO:0000256" key="5">
    <source>
        <dbReference type="HAMAP-Rule" id="MF_01328"/>
    </source>
</evidence>
<comment type="caution">
    <text evidence="7">The sequence shown here is derived from an EMBL/GenBank/DDBJ whole genome shotgun (WGS) entry which is preliminary data.</text>
</comment>
<reference evidence="7" key="1">
    <citation type="submission" date="2021-02" db="EMBL/GenBank/DDBJ databases">
        <authorList>
            <person name="Cremers G."/>
            <person name="Picone N."/>
        </authorList>
    </citation>
    <scope>NUCLEOTIDE SEQUENCE</scope>
    <source>
        <strain evidence="7">PQ17</strain>
    </source>
</reference>
<evidence type="ECO:0000256" key="4">
    <source>
        <dbReference type="ARBA" id="ARBA00035244"/>
    </source>
</evidence>
<dbReference type="GO" id="GO:1990904">
    <property type="term" value="C:ribonucleoprotein complex"/>
    <property type="evidence" value="ECO:0007669"/>
    <property type="project" value="UniProtKB-KW"/>
</dbReference>
<feature type="region of interest" description="Disordered" evidence="6">
    <location>
        <begin position="41"/>
        <end position="67"/>
    </location>
</feature>
<evidence type="ECO:0000256" key="3">
    <source>
        <dbReference type="ARBA" id="ARBA00023274"/>
    </source>
</evidence>
<dbReference type="SUPFAM" id="SSF52166">
    <property type="entry name" value="Ribosomal protein L4"/>
    <property type="match status" value="1"/>
</dbReference>
<dbReference type="Pfam" id="PF00573">
    <property type="entry name" value="Ribosomal_L4"/>
    <property type="match status" value="1"/>
</dbReference>
<organism evidence="7 8">
    <name type="scientific">Candidatus Methylacidithermus pantelleriae</name>
    <dbReference type="NCBI Taxonomy" id="2744239"/>
    <lineage>
        <taxon>Bacteria</taxon>
        <taxon>Pseudomonadati</taxon>
        <taxon>Verrucomicrobiota</taxon>
        <taxon>Methylacidiphilae</taxon>
        <taxon>Methylacidiphilales</taxon>
        <taxon>Methylacidiphilaceae</taxon>
        <taxon>Candidatus Methylacidithermus</taxon>
    </lineage>
</organism>
<evidence type="ECO:0000313" key="7">
    <source>
        <dbReference type="EMBL" id="CAF0698838.1"/>
    </source>
</evidence>
<dbReference type="RefSeq" id="WP_214096353.1">
    <property type="nucleotide sequence ID" value="NZ_CAJNOB010000023.1"/>
</dbReference>
<feature type="compositionally biased region" description="Basic residues" evidence="6">
    <location>
        <begin position="47"/>
        <end position="58"/>
    </location>
</feature>
<dbReference type="PANTHER" id="PTHR10746">
    <property type="entry name" value="50S RIBOSOMAL PROTEIN L4"/>
    <property type="match status" value="1"/>
</dbReference>
<evidence type="ECO:0000256" key="2">
    <source>
        <dbReference type="ARBA" id="ARBA00022980"/>
    </source>
</evidence>
<protein>
    <recommendedName>
        <fullName evidence="4 5">Large ribosomal subunit protein uL4</fullName>
    </recommendedName>
</protein>
<keyword evidence="5" id="KW-0694">RNA-binding</keyword>
<keyword evidence="2 5" id="KW-0689">Ribosomal protein</keyword>
<dbReference type="NCBIfam" id="TIGR03953">
    <property type="entry name" value="rplD_bact"/>
    <property type="match status" value="1"/>
</dbReference>
<dbReference type="AlphaFoldDB" id="A0A8J2BK10"/>
<gene>
    <name evidence="5 7" type="primary">rplD</name>
    <name evidence="7" type="ORF">MPNT_30035</name>
</gene>
<evidence type="ECO:0000256" key="6">
    <source>
        <dbReference type="SAM" id="MobiDB-lite"/>
    </source>
</evidence>